<dbReference type="InterPro" id="IPR029044">
    <property type="entry name" value="Nucleotide-diphossugar_trans"/>
</dbReference>
<evidence type="ECO:0000256" key="1">
    <source>
        <dbReference type="ARBA" id="ARBA00001282"/>
    </source>
</evidence>
<protein>
    <recommendedName>
        <fullName evidence="7">2-C-methyl-D-erythritol 4-phosphate cytidylyltransferase</fullName>
        <ecNumber evidence="7">2.7.7.60</ecNumber>
    </recommendedName>
    <alternativeName>
        <fullName evidence="7">4-diphosphocytidyl-2C-methyl-D-erythritol synthase</fullName>
    </alternativeName>
    <alternativeName>
        <fullName evidence="7">MEP cytidylyltransferase</fullName>
        <shortName evidence="7">MCT</shortName>
    </alternativeName>
</protein>
<sequence length="230" mass="25285">MNYQVIVPAAGSGKRMGAGMNKQFIELNEIPVIIHTLKVFESHQLCTGIILVINEQEREIFNGLITAYQLSKVVALVSGGVERQMSVYNGLLAVKGSEYVLVHDGARPFITHSQINNLLNEAIISGAATLAVPVKDTIKRVKNNQVVDTIERESVWSIQTPQAFLISNIIQAHKLAIEGNYLGTDDASLLERIGKPVKIVMGDYRNIKLTTPEDLLVAKAFIESASFQED</sequence>
<dbReference type="RefSeq" id="WP_307345725.1">
    <property type="nucleotide sequence ID" value="NZ_JAUSUD010000028.1"/>
</dbReference>
<dbReference type="GO" id="GO:0050518">
    <property type="term" value="F:2-C-methyl-D-erythritol 4-phosphate cytidylyltransferase activity"/>
    <property type="evidence" value="ECO:0007669"/>
    <property type="project" value="UniProtKB-EC"/>
</dbReference>
<dbReference type="CDD" id="cd02516">
    <property type="entry name" value="CDP-ME_synthetase"/>
    <property type="match status" value="1"/>
</dbReference>
<reference evidence="8 9" key="1">
    <citation type="submission" date="2023-07" db="EMBL/GenBank/DDBJ databases">
        <title>Genomic Encyclopedia of Type Strains, Phase IV (KMG-IV): sequencing the most valuable type-strain genomes for metagenomic binning, comparative biology and taxonomic classification.</title>
        <authorList>
            <person name="Goeker M."/>
        </authorList>
    </citation>
    <scope>NUCLEOTIDE SEQUENCE [LARGE SCALE GENOMIC DNA]</scope>
    <source>
        <strain evidence="8 9">DSM 29005</strain>
    </source>
</reference>
<keyword evidence="4 7" id="KW-0808">Transferase</keyword>
<dbReference type="PANTHER" id="PTHR32125:SF4">
    <property type="entry name" value="2-C-METHYL-D-ERYTHRITOL 4-PHOSPHATE CYTIDYLYLTRANSFERASE, CHLOROPLASTIC"/>
    <property type="match status" value="1"/>
</dbReference>
<keyword evidence="5 7" id="KW-0548">Nucleotidyltransferase</keyword>
<keyword evidence="6 7" id="KW-0414">Isoprene biosynthesis</keyword>
<dbReference type="HAMAP" id="MF_00108">
    <property type="entry name" value="IspD"/>
    <property type="match status" value="1"/>
</dbReference>
<comment type="caution">
    <text evidence="8">The sequence shown here is derived from an EMBL/GenBank/DDBJ whole genome shotgun (WGS) entry which is preliminary data.</text>
</comment>
<gene>
    <name evidence="7" type="primary">ispD</name>
    <name evidence="8" type="ORF">J2S19_004336</name>
</gene>
<evidence type="ECO:0000256" key="4">
    <source>
        <dbReference type="ARBA" id="ARBA00022679"/>
    </source>
</evidence>
<dbReference type="NCBIfam" id="TIGR00453">
    <property type="entry name" value="ispD"/>
    <property type="match status" value="1"/>
</dbReference>
<dbReference type="InterPro" id="IPR034683">
    <property type="entry name" value="IspD/TarI"/>
</dbReference>
<dbReference type="EC" id="2.7.7.60" evidence="7"/>
<dbReference type="PROSITE" id="PS01295">
    <property type="entry name" value="ISPD"/>
    <property type="match status" value="1"/>
</dbReference>
<accession>A0ABT9ZL80</accession>
<comment type="catalytic activity">
    <reaction evidence="1 7">
        <text>2-C-methyl-D-erythritol 4-phosphate + CTP + H(+) = 4-CDP-2-C-methyl-D-erythritol + diphosphate</text>
        <dbReference type="Rhea" id="RHEA:13429"/>
        <dbReference type="ChEBI" id="CHEBI:15378"/>
        <dbReference type="ChEBI" id="CHEBI:33019"/>
        <dbReference type="ChEBI" id="CHEBI:37563"/>
        <dbReference type="ChEBI" id="CHEBI:57823"/>
        <dbReference type="ChEBI" id="CHEBI:58262"/>
        <dbReference type="EC" id="2.7.7.60"/>
    </reaction>
</comment>
<dbReference type="Pfam" id="PF01128">
    <property type="entry name" value="IspD"/>
    <property type="match status" value="1"/>
</dbReference>
<evidence type="ECO:0000256" key="2">
    <source>
        <dbReference type="ARBA" id="ARBA00004787"/>
    </source>
</evidence>
<evidence type="ECO:0000256" key="3">
    <source>
        <dbReference type="ARBA" id="ARBA00009789"/>
    </source>
</evidence>
<dbReference type="InterPro" id="IPR001228">
    <property type="entry name" value="IspD"/>
</dbReference>
<comment type="function">
    <text evidence="7">Catalyzes the formation of 4-diphosphocytidyl-2-C-methyl-D-erythritol from CTP and 2-C-methyl-D-erythritol 4-phosphate (MEP).</text>
</comment>
<organism evidence="8 9">
    <name type="scientific">Metabacillus malikii</name>
    <dbReference type="NCBI Taxonomy" id="1504265"/>
    <lineage>
        <taxon>Bacteria</taxon>
        <taxon>Bacillati</taxon>
        <taxon>Bacillota</taxon>
        <taxon>Bacilli</taxon>
        <taxon>Bacillales</taxon>
        <taxon>Bacillaceae</taxon>
        <taxon>Metabacillus</taxon>
    </lineage>
</organism>
<comment type="similarity">
    <text evidence="3 7">Belongs to the IspD/TarI cytidylyltransferase family. IspD subfamily.</text>
</comment>
<dbReference type="InterPro" id="IPR018294">
    <property type="entry name" value="ISPD_synthase_CS"/>
</dbReference>
<feature type="site" description="Positions MEP for the nucleophilic attack" evidence="7">
    <location>
        <position position="152"/>
    </location>
</feature>
<dbReference type="PANTHER" id="PTHR32125">
    <property type="entry name" value="2-C-METHYL-D-ERYTHRITOL 4-PHOSPHATE CYTIDYLYLTRANSFERASE, CHLOROPLASTIC"/>
    <property type="match status" value="1"/>
</dbReference>
<comment type="pathway">
    <text evidence="2 7">Isoprenoid biosynthesis; isopentenyl diphosphate biosynthesis via DXP pathway; isopentenyl diphosphate from 1-deoxy-D-xylulose 5-phosphate: step 2/6.</text>
</comment>
<dbReference type="Proteomes" id="UP001234495">
    <property type="component" value="Unassembled WGS sequence"/>
</dbReference>
<evidence type="ECO:0000256" key="6">
    <source>
        <dbReference type="ARBA" id="ARBA00023229"/>
    </source>
</evidence>
<evidence type="ECO:0000313" key="9">
    <source>
        <dbReference type="Proteomes" id="UP001234495"/>
    </source>
</evidence>
<keyword evidence="9" id="KW-1185">Reference proteome</keyword>
<evidence type="ECO:0000256" key="5">
    <source>
        <dbReference type="ARBA" id="ARBA00022695"/>
    </source>
</evidence>
<evidence type="ECO:0000256" key="7">
    <source>
        <dbReference type="HAMAP-Rule" id="MF_00108"/>
    </source>
</evidence>
<dbReference type="EMBL" id="JAUSUD010000028">
    <property type="protein sequence ID" value="MDQ0233012.1"/>
    <property type="molecule type" value="Genomic_DNA"/>
</dbReference>
<feature type="site" description="Transition state stabilizer" evidence="7">
    <location>
        <position position="22"/>
    </location>
</feature>
<dbReference type="InterPro" id="IPR050088">
    <property type="entry name" value="IspD/TarI_cytidylyltransf_bact"/>
</dbReference>
<feature type="site" description="Transition state stabilizer" evidence="7">
    <location>
        <position position="15"/>
    </location>
</feature>
<feature type="site" description="Positions MEP for the nucleophilic attack" evidence="7">
    <location>
        <position position="208"/>
    </location>
</feature>
<proteinExistence type="inferred from homology"/>
<dbReference type="SUPFAM" id="SSF53448">
    <property type="entry name" value="Nucleotide-diphospho-sugar transferases"/>
    <property type="match status" value="1"/>
</dbReference>
<dbReference type="Gene3D" id="3.90.550.10">
    <property type="entry name" value="Spore Coat Polysaccharide Biosynthesis Protein SpsA, Chain A"/>
    <property type="match status" value="1"/>
</dbReference>
<name>A0ABT9ZL80_9BACI</name>
<evidence type="ECO:0000313" key="8">
    <source>
        <dbReference type="EMBL" id="MDQ0233012.1"/>
    </source>
</evidence>